<reference evidence="2" key="3">
    <citation type="submission" date="2015-06" db="UniProtKB">
        <authorList>
            <consortium name="EnsemblMetazoa"/>
        </authorList>
    </citation>
    <scope>IDENTIFICATION</scope>
</reference>
<evidence type="ECO:0000313" key="2">
    <source>
        <dbReference type="EnsemblMetazoa" id="HelroP178588"/>
    </source>
</evidence>
<dbReference type="Proteomes" id="UP000015101">
    <property type="component" value="Unassembled WGS sequence"/>
</dbReference>
<dbReference type="CTD" id="20206853"/>
<gene>
    <name evidence="2" type="primary">20206853</name>
    <name evidence="1" type="ORF">HELRODRAFT_178588</name>
</gene>
<proteinExistence type="predicted"/>
<evidence type="ECO:0000313" key="3">
    <source>
        <dbReference type="Proteomes" id="UP000015101"/>
    </source>
</evidence>
<reference evidence="3" key="1">
    <citation type="submission" date="2012-12" db="EMBL/GenBank/DDBJ databases">
        <authorList>
            <person name="Hellsten U."/>
            <person name="Grimwood J."/>
            <person name="Chapman J.A."/>
            <person name="Shapiro H."/>
            <person name="Aerts A."/>
            <person name="Otillar R.P."/>
            <person name="Terry A.Y."/>
            <person name="Boore J.L."/>
            <person name="Simakov O."/>
            <person name="Marletaz F."/>
            <person name="Cho S.-J."/>
            <person name="Edsinger-Gonzales E."/>
            <person name="Havlak P."/>
            <person name="Kuo D.-H."/>
            <person name="Larsson T."/>
            <person name="Lv J."/>
            <person name="Arendt D."/>
            <person name="Savage R."/>
            <person name="Osoegawa K."/>
            <person name="de Jong P."/>
            <person name="Lindberg D.R."/>
            <person name="Seaver E.C."/>
            <person name="Weisblat D.A."/>
            <person name="Putnam N.H."/>
            <person name="Grigoriev I.V."/>
            <person name="Rokhsar D.S."/>
        </authorList>
    </citation>
    <scope>NUCLEOTIDE SEQUENCE</scope>
</reference>
<dbReference type="RefSeq" id="XP_009024954.1">
    <property type="nucleotide sequence ID" value="XM_009026706.1"/>
</dbReference>
<name>T1FDF4_HELRO</name>
<dbReference type="EMBL" id="AMQM01006508">
    <property type="status" value="NOT_ANNOTATED_CDS"/>
    <property type="molecule type" value="Genomic_DNA"/>
</dbReference>
<dbReference type="EnsemblMetazoa" id="HelroT178588">
    <property type="protein sequence ID" value="HelroP178588"/>
    <property type="gene ID" value="HelroG178588"/>
</dbReference>
<dbReference type="InParanoid" id="T1FDF4"/>
<reference evidence="1 3" key="2">
    <citation type="journal article" date="2013" name="Nature">
        <title>Insights into bilaterian evolution from three spiralian genomes.</title>
        <authorList>
            <person name="Simakov O."/>
            <person name="Marletaz F."/>
            <person name="Cho S.J."/>
            <person name="Edsinger-Gonzales E."/>
            <person name="Havlak P."/>
            <person name="Hellsten U."/>
            <person name="Kuo D.H."/>
            <person name="Larsson T."/>
            <person name="Lv J."/>
            <person name="Arendt D."/>
            <person name="Savage R."/>
            <person name="Osoegawa K."/>
            <person name="de Jong P."/>
            <person name="Grimwood J."/>
            <person name="Chapman J.A."/>
            <person name="Shapiro H."/>
            <person name="Aerts A."/>
            <person name="Otillar R.P."/>
            <person name="Terry A.Y."/>
            <person name="Boore J.L."/>
            <person name="Grigoriev I.V."/>
            <person name="Lindberg D.R."/>
            <person name="Seaver E.C."/>
            <person name="Weisblat D.A."/>
            <person name="Putnam N.H."/>
            <person name="Rokhsar D.S."/>
        </authorList>
    </citation>
    <scope>NUCLEOTIDE SEQUENCE</scope>
</reference>
<dbReference type="GeneID" id="20206853"/>
<dbReference type="HOGENOM" id="CLU_742443_0_0_1"/>
<protein>
    <submittedName>
        <fullName evidence="1 2">Uncharacterized protein</fullName>
    </submittedName>
</protein>
<evidence type="ECO:0000313" key="1">
    <source>
        <dbReference type="EMBL" id="ESN96801.1"/>
    </source>
</evidence>
<dbReference type="EMBL" id="KB097487">
    <property type="protein sequence ID" value="ESN96801.1"/>
    <property type="molecule type" value="Genomic_DNA"/>
</dbReference>
<dbReference type="AlphaFoldDB" id="T1FDF4"/>
<dbReference type="OrthoDB" id="5987290at2759"/>
<organism evidence="2 3">
    <name type="scientific">Helobdella robusta</name>
    <name type="common">Californian leech</name>
    <dbReference type="NCBI Taxonomy" id="6412"/>
    <lineage>
        <taxon>Eukaryota</taxon>
        <taxon>Metazoa</taxon>
        <taxon>Spiralia</taxon>
        <taxon>Lophotrochozoa</taxon>
        <taxon>Annelida</taxon>
        <taxon>Clitellata</taxon>
        <taxon>Hirudinea</taxon>
        <taxon>Rhynchobdellida</taxon>
        <taxon>Glossiphoniidae</taxon>
        <taxon>Helobdella</taxon>
    </lineage>
</organism>
<keyword evidence="3" id="KW-1185">Reference proteome</keyword>
<accession>T1FDF4</accession>
<sequence>MFVVINDVLYFLINYFDLLDKESFIYNVSEFYTLKDISGAVKLLKNDYEAVKGSNWVDDVALKTPIESQNGFELVEPRKRRADSPSHNRSNVKNLVGRRLPQNSKIAASSLMTSRKFYHISNVARCASENRIEHLRLIGVEAISCHPAFEKSIEINPKDTNQSTSIRLWIDSKFIDIVENIDSWPIQVKVREWIFPQSFSQTVQTPQFTMASDIDPDVNYYGGGVGLFLHQDLAVQELVDLRSSSQGYESMAIEISVKDNRKMVIIVFYMPPDSDPFVVTDQLSNVLRMNKALRQKSLSVIDNIYTNNLVSHVSGIIFIDILDHLPIFIIAEEKVLDVEVEVVDKLCFSRQNLEKRGKLKKQPNACKKVTLSK</sequence>
<dbReference type="KEGG" id="hro:HELRODRAFT_178588"/>